<feature type="domain" description="Nudix hydrolase" evidence="7">
    <location>
        <begin position="44"/>
        <end position="179"/>
    </location>
</feature>
<dbReference type="PANTHER" id="PTHR12992:SF11">
    <property type="entry name" value="MITOCHONDRIAL COENZYME A DIPHOSPHATASE NUDT8"/>
    <property type="match status" value="1"/>
</dbReference>
<evidence type="ECO:0000256" key="2">
    <source>
        <dbReference type="ARBA" id="ARBA00001946"/>
    </source>
</evidence>
<dbReference type="RefSeq" id="WP_377907004.1">
    <property type="nucleotide sequence ID" value="NZ_JBHRZS010000007.1"/>
</dbReference>
<evidence type="ECO:0000256" key="4">
    <source>
        <dbReference type="ARBA" id="ARBA00022801"/>
    </source>
</evidence>
<evidence type="ECO:0000313" key="9">
    <source>
        <dbReference type="Proteomes" id="UP001595805"/>
    </source>
</evidence>
<evidence type="ECO:0000259" key="7">
    <source>
        <dbReference type="PROSITE" id="PS51462"/>
    </source>
</evidence>
<dbReference type="CDD" id="cd03426">
    <property type="entry name" value="NUDIX_CoAse_Nudt7"/>
    <property type="match status" value="1"/>
</dbReference>
<name>A0ABV8AUI4_9BACT</name>
<dbReference type="SUPFAM" id="SSF55811">
    <property type="entry name" value="Nudix"/>
    <property type="match status" value="1"/>
</dbReference>
<keyword evidence="9" id="KW-1185">Reference proteome</keyword>
<dbReference type="Proteomes" id="UP001595805">
    <property type="component" value="Unassembled WGS sequence"/>
</dbReference>
<reference evidence="9" key="1">
    <citation type="journal article" date="2019" name="Int. J. Syst. Evol. Microbiol.">
        <title>The Global Catalogue of Microorganisms (GCM) 10K type strain sequencing project: providing services to taxonomists for standard genome sequencing and annotation.</title>
        <authorList>
            <consortium name="The Broad Institute Genomics Platform"/>
            <consortium name="The Broad Institute Genome Sequencing Center for Infectious Disease"/>
            <person name="Wu L."/>
            <person name="Ma J."/>
        </authorList>
    </citation>
    <scope>NUCLEOTIDE SEQUENCE [LARGE SCALE GENOMIC DNA]</scope>
    <source>
        <strain evidence="9">CCUG 60523</strain>
    </source>
</reference>
<comment type="caution">
    <text evidence="8">The sequence shown here is derived from an EMBL/GenBank/DDBJ whole genome shotgun (WGS) entry which is preliminary data.</text>
</comment>
<dbReference type="InterPro" id="IPR000086">
    <property type="entry name" value="NUDIX_hydrolase_dom"/>
</dbReference>
<dbReference type="Pfam" id="PF00293">
    <property type="entry name" value="NUDIX"/>
    <property type="match status" value="1"/>
</dbReference>
<dbReference type="PROSITE" id="PS51462">
    <property type="entry name" value="NUDIX"/>
    <property type="match status" value="1"/>
</dbReference>
<dbReference type="EMBL" id="JBHRZS010000007">
    <property type="protein sequence ID" value="MFC3881657.1"/>
    <property type="molecule type" value="Genomic_DNA"/>
</dbReference>
<evidence type="ECO:0000313" key="8">
    <source>
        <dbReference type="EMBL" id="MFC3881657.1"/>
    </source>
</evidence>
<sequence length="210" mass="23665">MNFTELIQKLEKGFSKPLPGKNAHLTMAPNPIDPKRFDPEVPSNHRKGAVLILFYPDSQEVCFPLIKRPSYEGVHSGQIAFPGGKYELEDANLEQTALREAQEEVGVDPSRVEILGEMTSLFIPPSNFLVSPFIGITSQKPEFVREEKEVDRILLPTVKELLSPSIRKEKKFNFARNLVLDTPYFEIDGEVVWGATAMMLSELLHLIDEG</sequence>
<keyword evidence="4 8" id="KW-0378">Hydrolase</keyword>
<evidence type="ECO:0000256" key="6">
    <source>
        <dbReference type="ARBA" id="ARBA00023211"/>
    </source>
</evidence>
<keyword evidence="6" id="KW-0464">Manganese</keyword>
<keyword evidence="5" id="KW-0460">Magnesium</keyword>
<comment type="cofactor">
    <cofactor evidence="2">
        <name>Mg(2+)</name>
        <dbReference type="ChEBI" id="CHEBI:18420"/>
    </cofactor>
</comment>
<dbReference type="GO" id="GO:0035539">
    <property type="term" value="F:8-oxo-7,8-dihydrodeoxyguanosine triphosphate pyrophosphatase activity"/>
    <property type="evidence" value="ECO:0007669"/>
    <property type="project" value="UniProtKB-EC"/>
</dbReference>
<gene>
    <name evidence="8" type="ORF">ACFOSV_15790</name>
</gene>
<proteinExistence type="predicted"/>
<keyword evidence="3" id="KW-0479">Metal-binding</keyword>
<evidence type="ECO:0000256" key="3">
    <source>
        <dbReference type="ARBA" id="ARBA00022723"/>
    </source>
</evidence>
<dbReference type="InterPro" id="IPR045121">
    <property type="entry name" value="CoAse"/>
</dbReference>
<organism evidence="8 9">
    <name type="scientific">Algoriphagus namhaensis</name>
    <dbReference type="NCBI Taxonomy" id="915353"/>
    <lineage>
        <taxon>Bacteria</taxon>
        <taxon>Pseudomonadati</taxon>
        <taxon>Bacteroidota</taxon>
        <taxon>Cytophagia</taxon>
        <taxon>Cytophagales</taxon>
        <taxon>Cyclobacteriaceae</taxon>
        <taxon>Algoriphagus</taxon>
    </lineage>
</organism>
<dbReference type="PANTHER" id="PTHR12992">
    <property type="entry name" value="NUDIX HYDROLASE"/>
    <property type="match status" value="1"/>
</dbReference>
<evidence type="ECO:0000256" key="1">
    <source>
        <dbReference type="ARBA" id="ARBA00001936"/>
    </source>
</evidence>
<dbReference type="Gene3D" id="3.90.79.10">
    <property type="entry name" value="Nucleoside Triphosphate Pyrophosphohydrolase"/>
    <property type="match status" value="1"/>
</dbReference>
<evidence type="ECO:0000256" key="5">
    <source>
        <dbReference type="ARBA" id="ARBA00022842"/>
    </source>
</evidence>
<dbReference type="InterPro" id="IPR015797">
    <property type="entry name" value="NUDIX_hydrolase-like_dom_sf"/>
</dbReference>
<accession>A0ABV8AUI4</accession>
<dbReference type="EC" id="3.6.1.55" evidence="8"/>
<protein>
    <submittedName>
        <fullName evidence="8">NUDIX hydrolase</fullName>
        <ecNumber evidence="8">3.6.1.55</ecNumber>
    </submittedName>
</protein>
<comment type="cofactor">
    <cofactor evidence="1">
        <name>Mn(2+)</name>
        <dbReference type="ChEBI" id="CHEBI:29035"/>
    </cofactor>
</comment>